<dbReference type="GO" id="GO:0016787">
    <property type="term" value="F:hydrolase activity"/>
    <property type="evidence" value="ECO:0007669"/>
    <property type="project" value="UniProtKB-KW"/>
</dbReference>
<dbReference type="SUPFAM" id="SSF53474">
    <property type="entry name" value="alpha/beta-Hydrolases"/>
    <property type="match status" value="1"/>
</dbReference>
<evidence type="ECO:0000313" key="2">
    <source>
        <dbReference type="EMBL" id="TFE41919.1"/>
    </source>
</evidence>
<dbReference type="Proteomes" id="UP000297385">
    <property type="component" value="Unassembled WGS sequence"/>
</dbReference>
<keyword evidence="2" id="KW-0378">Hydrolase</keyword>
<comment type="caution">
    <text evidence="2">The sequence shown here is derived from an EMBL/GenBank/DDBJ whole genome shotgun (WGS) entry which is preliminary data.</text>
</comment>
<dbReference type="InterPro" id="IPR000073">
    <property type="entry name" value="AB_hydrolase_1"/>
</dbReference>
<dbReference type="AlphaFoldDB" id="A0A4Y8MWX9"/>
<dbReference type="PRINTS" id="PR00111">
    <property type="entry name" value="ABHYDROLASE"/>
</dbReference>
<proteinExistence type="predicted"/>
<reference evidence="2 3" key="1">
    <citation type="submission" date="2019-03" db="EMBL/GenBank/DDBJ databases">
        <title>Complete Genome Sequence of Paraburkholderia dipogonis ICMP 19430T, a Nitrogen-fixing Symbiont of the South African Invasive Legume Dipogon lignosus in New Zealand.</title>
        <authorList>
            <person name="De Meyer S.E."/>
        </authorList>
    </citation>
    <scope>NUCLEOTIDE SEQUENCE [LARGE SCALE GENOMIC DNA]</scope>
    <source>
        <strain evidence="2 3">ICMP 19430</strain>
    </source>
</reference>
<dbReference type="Pfam" id="PF00561">
    <property type="entry name" value="Abhydrolase_1"/>
    <property type="match status" value="1"/>
</dbReference>
<feature type="domain" description="AB hydrolase-1" evidence="1">
    <location>
        <begin position="33"/>
        <end position="266"/>
    </location>
</feature>
<dbReference type="Gene3D" id="3.40.50.1820">
    <property type="entry name" value="alpha/beta hydrolase"/>
    <property type="match status" value="1"/>
</dbReference>
<name>A0A4Y8MWX9_9BURK</name>
<sequence>MANYLAETVETSYVQGKLARYGYREYGAQSDIPLVLLNRYKGTLDDWDPLLLDLLAKERRIITFDNVGVGYTDGTAPDTIEAMAEGAVDFLKAKGLKKVHALGWSMGGFIAQILAIEYPEYFATVTVAGSGPGEPRIRPPEDLRSVEIRSKEAPSIDDVLFLFFPDTDAGREAGLAVLGRSYHRADGVTRETKKDSWLNQGKAINRWNSGEGSAWANLPKAGVPLLVANGTHDVMEHVKQTIAMSDQIPEGVTAIFADAGHAFLFQYPERFSRLVIGFTA</sequence>
<dbReference type="GeneID" id="97310965"/>
<evidence type="ECO:0000313" key="3">
    <source>
        <dbReference type="Proteomes" id="UP000297385"/>
    </source>
</evidence>
<dbReference type="EMBL" id="SNVI01000002">
    <property type="protein sequence ID" value="TFE41919.1"/>
    <property type="molecule type" value="Genomic_DNA"/>
</dbReference>
<dbReference type="PANTHER" id="PTHR43433">
    <property type="entry name" value="HYDROLASE, ALPHA/BETA FOLD FAMILY PROTEIN"/>
    <property type="match status" value="1"/>
</dbReference>
<dbReference type="InterPro" id="IPR050471">
    <property type="entry name" value="AB_hydrolase"/>
</dbReference>
<accession>A0A4Y8MWX9</accession>
<dbReference type="PANTHER" id="PTHR43433:SF5">
    <property type="entry name" value="AB HYDROLASE-1 DOMAIN-CONTAINING PROTEIN"/>
    <property type="match status" value="1"/>
</dbReference>
<dbReference type="RefSeq" id="WP_134465196.1">
    <property type="nucleotide sequence ID" value="NZ_JBHMFL010000064.1"/>
</dbReference>
<gene>
    <name evidence="2" type="ORF">E2553_35390</name>
</gene>
<protein>
    <submittedName>
        <fullName evidence="2">Alpha/beta hydrolase</fullName>
    </submittedName>
</protein>
<dbReference type="InterPro" id="IPR029058">
    <property type="entry name" value="AB_hydrolase_fold"/>
</dbReference>
<organism evidence="2 3">
    <name type="scientific">Paraburkholderia dipogonis</name>
    <dbReference type="NCBI Taxonomy" id="1211383"/>
    <lineage>
        <taxon>Bacteria</taxon>
        <taxon>Pseudomonadati</taxon>
        <taxon>Pseudomonadota</taxon>
        <taxon>Betaproteobacteria</taxon>
        <taxon>Burkholderiales</taxon>
        <taxon>Burkholderiaceae</taxon>
        <taxon>Paraburkholderia</taxon>
    </lineage>
</organism>
<evidence type="ECO:0000259" key="1">
    <source>
        <dbReference type="Pfam" id="PF00561"/>
    </source>
</evidence>